<dbReference type="RefSeq" id="WP_003539624.1">
    <property type="nucleotide sequence ID" value="NZ_DS499660.1"/>
</dbReference>
<dbReference type="Proteomes" id="UP000005798">
    <property type="component" value="Unassembled WGS sequence"/>
</dbReference>
<dbReference type="Pfam" id="PF08388">
    <property type="entry name" value="GIIM"/>
    <property type="match status" value="1"/>
</dbReference>
<gene>
    <name evidence="2" type="ORF">CLORAM_03193</name>
</gene>
<dbReference type="GeneID" id="99011457"/>
<sequence>MRKLQTKLKKLTNRSWSVSWEYRILKIRQLIVGWINYYRIENFMGVCRKLDKQIKFRIRMCLWKKWKTNKSREKQLIKLGVLPWQAKT</sequence>
<dbReference type="EMBL" id="ABFX02000013">
    <property type="protein sequence ID" value="EDS17219.1"/>
    <property type="molecule type" value="Genomic_DNA"/>
</dbReference>
<dbReference type="InterPro" id="IPR013597">
    <property type="entry name" value="Mat_intron_G2"/>
</dbReference>
<comment type="caution">
    <text evidence="2">The sequence shown here is derived from an EMBL/GenBank/DDBJ whole genome shotgun (WGS) entry which is preliminary data.</text>
</comment>
<dbReference type="AlphaFoldDB" id="B0N962"/>
<proteinExistence type="predicted"/>
<dbReference type="HOGENOM" id="CLU_2467871_0_0_9"/>
<dbReference type="eggNOG" id="COG3344">
    <property type="taxonomic scope" value="Bacteria"/>
</dbReference>
<evidence type="ECO:0000313" key="2">
    <source>
        <dbReference type="EMBL" id="EDS17219.1"/>
    </source>
</evidence>
<protein>
    <submittedName>
        <fullName evidence="2">Group II intron, maturase-specific domain protein</fullName>
    </submittedName>
</protein>
<reference evidence="2" key="1">
    <citation type="submission" date="2007-11" db="EMBL/GenBank/DDBJ databases">
        <authorList>
            <person name="Fulton L."/>
            <person name="Clifton S."/>
            <person name="Fulton B."/>
            <person name="Xu J."/>
            <person name="Minx P."/>
            <person name="Pepin K.H."/>
            <person name="Johnson M."/>
            <person name="Thiruvilangam P."/>
            <person name="Bhonagiri V."/>
            <person name="Nash W.E."/>
            <person name="Mardis E.R."/>
            <person name="Wilson R.K."/>
        </authorList>
    </citation>
    <scope>NUCLEOTIDE SEQUENCE [LARGE SCALE GENOMIC DNA]</scope>
    <source>
        <strain evidence="2">DSM 1402</strain>
    </source>
</reference>
<evidence type="ECO:0000313" key="3">
    <source>
        <dbReference type="Proteomes" id="UP000005798"/>
    </source>
</evidence>
<name>B0N962_9FIRM</name>
<reference evidence="2" key="2">
    <citation type="submission" date="2014-06" db="EMBL/GenBank/DDBJ databases">
        <title>Draft genome sequence of Clostridium ramosum(DSM 1402).</title>
        <authorList>
            <person name="Sudarsanam P."/>
            <person name="Ley R."/>
            <person name="Guruge J."/>
            <person name="Turnbaugh P.J."/>
            <person name="Mahowald M."/>
            <person name="Liep D."/>
            <person name="Gordon J."/>
        </authorList>
    </citation>
    <scope>NUCLEOTIDE SEQUENCE</scope>
    <source>
        <strain evidence="2">DSM 1402</strain>
    </source>
</reference>
<feature type="domain" description="Group II intron maturase-specific" evidence="1">
    <location>
        <begin position="1"/>
        <end position="76"/>
    </location>
</feature>
<accession>B0N962</accession>
<evidence type="ECO:0000259" key="1">
    <source>
        <dbReference type="Pfam" id="PF08388"/>
    </source>
</evidence>
<keyword evidence="3" id="KW-1185">Reference proteome</keyword>
<organism evidence="2 3">
    <name type="scientific">Thomasclavelia ramosa DSM 1402</name>
    <dbReference type="NCBI Taxonomy" id="445974"/>
    <lineage>
        <taxon>Bacteria</taxon>
        <taxon>Bacillati</taxon>
        <taxon>Bacillota</taxon>
        <taxon>Erysipelotrichia</taxon>
        <taxon>Erysipelotrichales</taxon>
        <taxon>Coprobacillaceae</taxon>
        <taxon>Thomasclavelia</taxon>
    </lineage>
</organism>